<dbReference type="InterPro" id="IPR048497">
    <property type="entry name" value="LIF-R-like_Ig-like"/>
</dbReference>
<dbReference type="InterPro" id="IPR040817">
    <property type="entry name" value="LIFR_D2"/>
</dbReference>
<dbReference type="Proteomes" id="UP000515150">
    <property type="component" value="Chromosome 12"/>
</dbReference>
<dbReference type="InterPro" id="IPR036116">
    <property type="entry name" value="FN3_sf"/>
</dbReference>
<feature type="compositionally biased region" description="Polar residues" evidence="11">
    <location>
        <begin position="850"/>
        <end position="867"/>
    </location>
</feature>
<feature type="domain" description="Fibronectin type-III" evidence="14">
    <location>
        <begin position="612"/>
        <end position="710"/>
    </location>
</feature>
<evidence type="ECO:0000256" key="3">
    <source>
        <dbReference type="ARBA" id="ARBA00022692"/>
    </source>
</evidence>
<protein>
    <submittedName>
        <fullName evidence="16 17">Leukemia inhibitory factor receptor-like isoform X1</fullName>
    </submittedName>
</protein>
<dbReference type="SMART" id="SM00060">
    <property type="entry name" value="FN3"/>
    <property type="match status" value="4"/>
</dbReference>
<comment type="subcellular location">
    <subcellularLocation>
        <location evidence="1">Membrane</location>
        <topology evidence="1">Single-pass type I membrane protein</topology>
    </subcellularLocation>
</comment>
<evidence type="ECO:0000256" key="10">
    <source>
        <dbReference type="ARBA" id="ARBA00023180"/>
    </source>
</evidence>
<dbReference type="InterPro" id="IPR052672">
    <property type="entry name" value="Type1_Cytokine_Rcpt_Type2"/>
</dbReference>
<comment type="similarity">
    <text evidence="2">Belongs to the type I cytokine receptor family. Type 2 subfamily.</text>
</comment>
<dbReference type="OrthoDB" id="6382334at2759"/>
<dbReference type="PROSITE" id="PS01353">
    <property type="entry name" value="HEMATOPO_REC_L_F2"/>
    <property type="match status" value="1"/>
</dbReference>
<dbReference type="GeneTree" id="ENSGT00940000165259"/>
<dbReference type="CDD" id="cd00063">
    <property type="entry name" value="FN3"/>
    <property type="match status" value="1"/>
</dbReference>
<dbReference type="AlphaFoldDB" id="A0A6P7P081"/>
<feature type="transmembrane region" description="Helical" evidence="12">
    <location>
        <begin position="711"/>
        <end position="734"/>
    </location>
</feature>
<evidence type="ECO:0000256" key="11">
    <source>
        <dbReference type="SAM" id="MobiDB-lite"/>
    </source>
</evidence>
<feature type="domain" description="Fibronectin type-III" evidence="14">
    <location>
        <begin position="423"/>
        <end position="518"/>
    </location>
</feature>
<proteinExistence type="inferred from homology"/>
<dbReference type="PROSITE" id="PS50853">
    <property type="entry name" value="FN3"/>
    <property type="match status" value="3"/>
</dbReference>
<name>A0A6P7P081_BETSP</name>
<dbReference type="InterPro" id="IPR013783">
    <property type="entry name" value="Ig-like_fold"/>
</dbReference>
<feature type="region of interest" description="Disordered" evidence="11">
    <location>
        <begin position="847"/>
        <end position="867"/>
    </location>
</feature>
<dbReference type="Pfam" id="PF17971">
    <property type="entry name" value="LIFR_D2"/>
    <property type="match status" value="1"/>
</dbReference>
<feature type="region of interest" description="Disordered" evidence="11">
    <location>
        <begin position="498"/>
        <end position="525"/>
    </location>
</feature>
<keyword evidence="5" id="KW-0677">Repeat</keyword>
<evidence type="ECO:0000256" key="1">
    <source>
        <dbReference type="ARBA" id="ARBA00004479"/>
    </source>
</evidence>
<feature type="signal peptide" evidence="13">
    <location>
        <begin position="1"/>
        <end position="39"/>
    </location>
</feature>
<evidence type="ECO:0000256" key="2">
    <source>
        <dbReference type="ARBA" id="ARBA00008921"/>
    </source>
</evidence>
<feature type="compositionally biased region" description="Low complexity" evidence="11">
    <location>
        <begin position="500"/>
        <end position="512"/>
    </location>
</feature>
<keyword evidence="7 12" id="KW-0472">Membrane</keyword>
<reference evidence="16 17" key="1">
    <citation type="submission" date="2025-04" db="UniProtKB">
        <authorList>
            <consortium name="RefSeq"/>
        </authorList>
    </citation>
    <scope>IDENTIFICATION</scope>
</reference>
<sequence length="895" mass="99159">MDTRNRCRILEGVSSTTARRTTMITWFLLVTLFCKSTQGGNADGNSVWLCEPWNLTVNSSKQTIVLTWEDDPSCSAGNGTVVYELEVLAADHPQHYDEVPVTPEQTGEVHVWSWRSPLALECASHSVRISSRYKNQRSPWKLERTLPALGNVLEAVVFPQNDVFRVGSTVTFCCVLPPGAHLKKMSVGGYKDTDTNTIMISKQTHALTVLLNRISKNSCTNVFCITELLQVSGTCVYVDDLPADKNLQCETRDLKSVICRWTVGTNADLGETRKSYWLQGRKCETGYKGSCSIDVAVNASVTTWTLVVQNRLGTVNLTDVAAMTQRVYMLAPDVDVSHVNARNVCLTWRWREHYYTSLNVSCQVNVSSGETSVISETSALSAVVINLIPNWSYTATVRCATEKHVWKWGDWSPRVSFHTKGDVPDPPDVWMQMKENHVIITWKELLANQSHGTILDYTVSWAKTGEAERRNSTTVTAGQSVGLSVDTSAAYSVSVTARNSNGSSSASSISVPPWSPDRTGLNPSRISGSDGGFSLRWSASPKAACGYVVDWCPTSGNCTVEWIKVPPHQTKATISSKNFRNGVRYTLSVYACTQRAPLLLEQSEGYVREEKIQDNLFEHLNVTQQDYNMEVSWDPVRLAEQPAFIRGYVLYWSDNNSKTSFSVTTANPEATSLTATNLRIDSYEFTLKALTAVGECGTTRRSTSLNSLTDALIKVITIYLVTASCLILLLTIICCRHWTCIKWKVYPPVPKPVLMDKWMTSPGEHTCHPLHVDRFRVGEEDIMDVPELHCKAGAVDTLGPLKNEPFVNSQTPKGYYNQPLQRDAPPPASFTGVFPNPSYNLLLQPGGQRARSQLQPQEGSLESSCSGYQPQTLRGAQNKADAPIPCASTYILLPH</sequence>
<evidence type="ECO:0000256" key="7">
    <source>
        <dbReference type="ARBA" id="ARBA00023136"/>
    </source>
</evidence>
<dbReference type="GO" id="GO:0005886">
    <property type="term" value="C:plasma membrane"/>
    <property type="evidence" value="ECO:0007669"/>
    <property type="project" value="UniProtKB-ARBA"/>
</dbReference>
<evidence type="ECO:0000256" key="6">
    <source>
        <dbReference type="ARBA" id="ARBA00022989"/>
    </source>
</evidence>
<keyword evidence="3 12" id="KW-0812">Transmembrane</keyword>
<dbReference type="PANTHER" id="PTHR48423">
    <property type="entry name" value="INTERLEUKIN-27 RECEPTOR SUBUNIT ALPHA"/>
    <property type="match status" value="1"/>
</dbReference>
<keyword evidence="10" id="KW-0325">Glycoprotein</keyword>
<dbReference type="Pfam" id="PF21177">
    <property type="entry name" value="LIF-R_Ig-like"/>
    <property type="match status" value="1"/>
</dbReference>
<evidence type="ECO:0000313" key="15">
    <source>
        <dbReference type="Proteomes" id="UP000515150"/>
    </source>
</evidence>
<dbReference type="RefSeq" id="XP_029025697.1">
    <property type="nucleotide sequence ID" value="XM_029169864.3"/>
</dbReference>
<accession>A0A6P7P081</accession>
<dbReference type="RefSeq" id="XP_029025696.1">
    <property type="nucleotide sequence ID" value="XM_029169863.3"/>
</dbReference>
<dbReference type="KEGG" id="bspl:114867290"/>
<dbReference type="InterPro" id="IPR003961">
    <property type="entry name" value="FN3_dom"/>
</dbReference>
<keyword evidence="6 12" id="KW-1133">Transmembrane helix</keyword>
<gene>
    <name evidence="16 17" type="primary">LOC114867290</name>
</gene>
<dbReference type="SUPFAM" id="SSF49265">
    <property type="entry name" value="Fibronectin type III"/>
    <property type="match status" value="4"/>
</dbReference>
<feature type="domain" description="Fibronectin type-III" evidence="14">
    <location>
        <begin position="331"/>
        <end position="422"/>
    </location>
</feature>
<keyword evidence="9" id="KW-0675">Receptor</keyword>
<evidence type="ECO:0000313" key="16">
    <source>
        <dbReference type="RefSeq" id="XP_029025696.1"/>
    </source>
</evidence>
<evidence type="ECO:0000256" key="4">
    <source>
        <dbReference type="ARBA" id="ARBA00022729"/>
    </source>
</evidence>
<dbReference type="PANTHER" id="PTHR48423:SF1">
    <property type="entry name" value="INTERLEUKIN-27 RECEPTOR SUBUNIT ALPHA"/>
    <property type="match status" value="1"/>
</dbReference>
<evidence type="ECO:0000256" key="8">
    <source>
        <dbReference type="ARBA" id="ARBA00023157"/>
    </source>
</evidence>
<keyword evidence="15" id="KW-1185">Reference proteome</keyword>
<evidence type="ECO:0000313" key="17">
    <source>
        <dbReference type="RefSeq" id="XP_029025697.1"/>
    </source>
</evidence>
<evidence type="ECO:0000256" key="9">
    <source>
        <dbReference type="ARBA" id="ARBA00023170"/>
    </source>
</evidence>
<dbReference type="GO" id="GO:0004896">
    <property type="term" value="F:cytokine receptor activity"/>
    <property type="evidence" value="ECO:0007669"/>
    <property type="project" value="InterPro"/>
</dbReference>
<dbReference type="Gene3D" id="2.60.40.10">
    <property type="entry name" value="Immunoglobulins"/>
    <property type="match status" value="7"/>
</dbReference>
<dbReference type="GeneID" id="114867290"/>
<evidence type="ECO:0000259" key="14">
    <source>
        <dbReference type="PROSITE" id="PS50853"/>
    </source>
</evidence>
<evidence type="ECO:0000256" key="5">
    <source>
        <dbReference type="ARBA" id="ARBA00022737"/>
    </source>
</evidence>
<keyword evidence="8" id="KW-1015">Disulfide bond</keyword>
<keyword evidence="4 13" id="KW-0732">Signal</keyword>
<dbReference type="Pfam" id="PF25552">
    <property type="entry name" value="LIFR_D4"/>
    <property type="match status" value="1"/>
</dbReference>
<feature type="chain" id="PRO_5044651855" evidence="13">
    <location>
        <begin position="40"/>
        <end position="895"/>
    </location>
</feature>
<dbReference type="InterPro" id="IPR003529">
    <property type="entry name" value="Hematopoietin_rcpt_Gp130_CS"/>
</dbReference>
<organism evidence="15 17">
    <name type="scientific">Betta splendens</name>
    <name type="common">Siamese fighting fish</name>
    <dbReference type="NCBI Taxonomy" id="158456"/>
    <lineage>
        <taxon>Eukaryota</taxon>
        <taxon>Metazoa</taxon>
        <taxon>Chordata</taxon>
        <taxon>Craniata</taxon>
        <taxon>Vertebrata</taxon>
        <taxon>Euteleostomi</taxon>
        <taxon>Actinopterygii</taxon>
        <taxon>Neopterygii</taxon>
        <taxon>Teleostei</taxon>
        <taxon>Neoteleostei</taxon>
        <taxon>Acanthomorphata</taxon>
        <taxon>Anabantaria</taxon>
        <taxon>Anabantiformes</taxon>
        <taxon>Anabantoidei</taxon>
        <taxon>Osphronemidae</taxon>
        <taxon>Betta</taxon>
    </lineage>
</organism>
<evidence type="ECO:0000256" key="12">
    <source>
        <dbReference type="SAM" id="Phobius"/>
    </source>
</evidence>
<evidence type="ECO:0000256" key="13">
    <source>
        <dbReference type="SAM" id="SignalP"/>
    </source>
</evidence>